<dbReference type="Pfam" id="PF00675">
    <property type="entry name" value="Peptidase_M16"/>
    <property type="match status" value="1"/>
</dbReference>
<evidence type="ECO:0000256" key="1">
    <source>
        <dbReference type="ARBA" id="ARBA00001947"/>
    </source>
</evidence>
<keyword evidence="4" id="KW-0479">Metal-binding</keyword>
<dbReference type="GO" id="GO:0005829">
    <property type="term" value="C:cytosol"/>
    <property type="evidence" value="ECO:0007669"/>
    <property type="project" value="TreeGrafter"/>
</dbReference>
<dbReference type="FunFam" id="3.30.830.10:FF:000003">
    <property type="entry name" value="Insulin-degrading enzyme"/>
    <property type="match status" value="1"/>
</dbReference>
<evidence type="ECO:0008006" key="15">
    <source>
        <dbReference type="Google" id="ProtNLM"/>
    </source>
</evidence>
<evidence type="ECO:0000259" key="12">
    <source>
        <dbReference type="Pfam" id="PF16187"/>
    </source>
</evidence>
<dbReference type="GO" id="GO:0006508">
    <property type="term" value="P:proteolysis"/>
    <property type="evidence" value="ECO:0007669"/>
    <property type="project" value="UniProtKB-KW"/>
</dbReference>
<comment type="similarity">
    <text evidence="2 8">Belongs to the peptidase M16 family.</text>
</comment>
<name>A0A9Q0WB61_SALPP</name>
<keyword evidence="3" id="KW-0645">Protease</keyword>
<evidence type="ECO:0000259" key="10">
    <source>
        <dbReference type="Pfam" id="PF00675"/>
    </source>
</evidence>
<dbReference type="OrthoDB" id="952271at2759"/>
<proteinExistence type="inferred from homology"/>
<dbReference type="Pfam" id="PF16187">
    <property type="entry name" value="Peptidase_M16_M"/>
    <property type="match status" value="1"/>
</dbReference>
<feature type="compositionally biased region" description="Acidic residues" evidence="9">
    <location>
        <begin position="107"/>
        <end position="156"/>
    </location>
</feature>
<keyword evidence="7" id="KW-0482">Metalloprotease</keyword>
<dbReference type="AlphaFoldDB" id="A0A9Q0WB61"/>
<keyword evidence="6" id="KW-0862">Zinc</keyword>
<evidence type="ECO:0000313" key="14">
    <source>
        <dbReference type="Proteomes" id="UP001151532"/>
    </source>
</evidence>
<evidence type="ECO:0000256" key="4">
    <source>
        <dbReference type="ARBA" id="ARBA00022723"/>
    </source>
</evidence>
<protein>
    <recommendedName>
        <fullName evidence="15">Nardilysin-like</fullName>
    </recommendedName>
</protein>
<dbReference type="Proteomes" id="UP001151532">
    <property type="component" value="Chromosome 13"/>
</dbReference>
<feature type="domain" description="Peptidase M16 middle/third" evidence="12">
    <location>
        <begin position="508"/>
        <end position="791"/>
    </location>
</feature>
<dbReference type="InterPro" id="IPR001431">
    <property type="entry name" value="Pept_M16_Zn_BS"/>
</dbReference>
<evidence type="ECO:0000259" key="11">
    <source>
        <dbReference type="Pfam" id="PF05193"/>
    </source>
</evidence>
<evidence type="ECO:0000256" key="3">
    <source>
        <dbReference type="ARBA" id="ARBA00022670"/>
    </source>
</evidence>
<dbReference type="EMBL" id="JAPFFK010000005">
    <property type="protein sequence ID" value="KAJ6763704.1"/>
    <property type="molecule type" value="Genomic_DNA"/>
</dbReference>
<evidence type="ECO:0000256" key="8">
    <source>
        <dbReference type="RuleBase" id="RU004447"/>
    </source>
</evidence>
<feature type="domain" description="Peptidase M16 C-terminal" evidence="11">
    <location>
        <begin position="797"/>
        <end position="926"/>
    </location>
</feature>
<evidence type="ECO:0000256" key="5">
    <source>
        <dbReference type="ARBA" id="ARBA00022801"/>
    </source>
</evidence>
<dbReference type="InterPro" id="IPR011249">
    <property type="entry name" value="Metalloenz_LuxS/M16"/>
</dbReference>
<evidence type="ECO:0000256" key="6">
    <source>
        <dbReference type="ARBA" id="ARBA00022833"/>
    </source>
</evidence>
<gene>
    <name evidence="13" type="ORF">OIU79_024282</name>
</gene>
<dbReference type="FunFam" id="3.30.830.10:FF:000012">
    <property type="entry name" value="Protease 3"/>
    <property type="match status" value="1"/>
</dbReference>
<evidence type="ECO:0000256" key="2">
    <source>
        <dbReference type="ARBA" id="ARBA00007261"/>
    </source>
</evidence>
<evidence type="ECO:0000313" key="13">
    <source>
        <dbReference type="EMBL" id="KAJ6763704.1"/>
    </source>
</evidence>
<dbReference type="InterPro" id="IPR032632">
    <property type="entry name" value="Peptidase_M16_M"/>
</dbReference>
<dbReference type="PANTHER" id="PTHR43690">
    <property type="entry name" value="NARDILYSIN"/>
    <property type="match status" value="1"/>
</dbReference>
<evidence type="ECO:0000256" key="7">
    <source>
        <dbReference type="ARBA" id="ARBA00023049"/>
    </source>
</evidence>
<dbReference type="InterPro" id="IPR011765">
    <property type="entry name" value="Pept_M16_N"/>
</dbReference>
<comment type="cofactor">
    <cofactor evidence="1">
        <name>Zn(2+)</name>
        <dbReference type="ChEBI" id="CHEBI:29105"/>
    </cofactor>
</comment>
<dbReference type="InterPro" id="IPR007863">
    <property type="entry name" value="Peptidase_M16_C"/>
</dbReference>
<feature type="domain" description="Peptidase M16 C-terminal" evidence="11">
    <location>
        <begin position="321"/>
        <end position="501"/>
    </location>
</feature>
<comment type="caution">
    <text evidence="13">The sequence shown here is derived from an EMBL/GenBank/DDBJ whole genome shotgun (WGS) entry which is preliminary data.</text>
</comment>
<feature type="domain" description="Peptidase M16 N-terminal" evidence="10">
    <location>
        <begin position="165"/>
        <end position="295"/>
    </location>
</feature>
<feature type="region of interest" description="Disordered" evidence="9">
    <location>
        <begin position="106"/>
        <end position="165"/>
    </location>
</feature>
<evidence type="ECO:0000256" key="9">
    <source>
        <dbReference type="SAM" id="MobiDB-lite"/>
    </source>
</evidence>
<keyword evidence="14" id="KW-1185">Reference proteome</keyword>
<accession>A0A9Q0WB61</accession>
<sequence length="941" mass="107438">MLEDYIENQPSPSMFKIAAAFGVFQRVSPSFQKHRSFEITFSLQTQRKREAMVAPCVSRSDDVVIKSPNDKRLYRVIELENGLCALIVHDPEIYPDGVPDEARTVEDIENDDGEEEDDDDADDGGDDDDDDEEQEEEEEEEDEEMEGGEEDCEGEEEKGKGGASSQTKKAAAAMCVAMGSFSDPAEAQGLAHFLEHMLFMGSEEFPDENEYDSYLSKHGGSSNAYTEAEHTCYHFEVKREFLKGALRRFSQFFVSPLVKSEAMEREVLAVDSEFNQVLQSDACRLQQLQCHTSGPGHPFNRFSWGNKKSLVDAMEKGINLREHILKLYRDYYHGGLMKLVVIGGEPLDVLESWVTELFAKVRKGPQTKPKFQVEGPIWKAGLLYRLEAVKDVNILDLTWTLPCLHQDYLKKSEDYLSHLLGHEGKGSLHSFLKVRGLATSLSAGVGDEGMHRSSIAYIFGMSIHLTDSGLEKIFDIIGFVYQYLKLLREVLPQQWIFKELQDIGNMEFRFAEEQPQDDYAAELAENLLVFPAENVIYCDYVYKIWDDEAIKRLLHFFTPENMRVDVVSKPSVKSQDLQCEPWFGSSYIEEAIPPSLIEIWRDPPEVDVSLHMPSKNEFVPSDFSIRADNLDHDPVSSSFPRCIIDEPLMKFWYKLDSTFKVPRANTYFRVNLKGGYASVKSFLMTELFILLLKDELNEIIYQASVAKLETSISLVSDKLELKVYGFNEKLPALLSKVLMVAKSFLPTDDRFKVIKEDLERNLKNANMKPLSHSSYLRLQVLCKSFYNVEEKQCALSDLSLADLNAFIPELRSQLYIEALCHGNLLEEEAINLSNIIRNNLSIQPLPVNMRHEEHVICLPCSANLVRDVNVKNKSETNSVVELYFQIEPEVGLDSIKLKALADLFDEIVEEPLFNQLRLFFGGFSFCYWFFVSRRLGNMLTF</sequence>
<dbReference type="FunFam" id="3.30.830.10:FF:000005">
    <property type="entry name" value="nardilysin isoform X1"/>
    <property type="match status" value="1"/>
</dbReference>
<dbReference type="PROSITE" id="PS00143">
    <property type="entry name" value="INSULINASE"/>
    <property type="match status" value="1"/>
</dbReference>
<dbReference type="PANTHER" id="PTHR43690:SF18">
    <property type="entry name" value="INSULIN-DEGRADING ENZYME-RELATED"/>
    <property type="match status" value="1"/>
</dbReference>
<dbReference type="SUPFAM" id="SSF63411">
    <property type="entry name" value="LuxS/MPP-like metallohydrolase"/>
    <property type="match status" value="3"/>
</dbReference>
<dbReference type="InterPro" id="IPR050626">
    <property type="entry name" value="Peptidase_M16"/>
</dbReference>
<organism evidence="13 14">
    <name type="scientific">Salix purpurea</name>
    <name type="common">Purple osier willow</name>
    <dbReference type="NCBI Taxonomy" id="77065"/>
    <lineage>
        <taxon>Eukaryota</taxon>
        <taxon>Viridiplantae</taxon>
        <taxon>Streptophyta</taxon>
        <taxon>Embryophyta</taxon>
        <taxon>Tracheophyta</taxon>
        <taxon>Spermatophyta</taxon>
        <taxon>Magnoliopsida</taxon>
        <taxon>eudicotyledons</taxon>
        <taxon>Gunneridae</taxon>
        <taxon>Pentapetalae</taxon>
        <taxon>rosids</taxon>
        <taxon>fabids</taxon>
        <taxon>Malpighiales</taxon>
        <taxon>Salicaceae</taxon>
        <taxon>Saliceae</taxon>
        <taxon>Salix</taxon>
    </lineage>
</organism>
<dbReference type="GO" id="GO:0004222">
    <property type="term" value="F:metalloendopeptidase activity"/>
    <property type="evidence" value="ECO:0007669"/>
    <property type="project" value="InterPro"/>
</dbReference>
<dbReference type="Pfam" id="PF05193">
    <property type="entry name" value="Peptidase_M16_C"/>
    <property type="match status" value="2"/>
</dbReference>
<dbReference type="Gene3D" id="3.30.830.10">
    <property type="entry name" value="Metalloenzyme, LuxS/M16 peptidase-like"/>
    <property type="match status" value="4"/>
</dbReference>
<reference evidence="13" key="2">
    <citation type="journal article" date="2023" name="Int. J. Mol. Sci.">
        <title>De Novo Assembly and Annotation of 11 Diverse Shrub Willow (Salix) Genomes Reveals Novel Gene Organization in Sex-Linked Regions.</title>
        <authorList>
            <person name="Hyden B."/>
            <person name="Feng K."/>
            <person name="Yates T.B."/>
            <person name="Jawdy S."/>
            <person name="Cereghino C."/>
            <person name="Smart L.B."/>
            <person name="Muchero W."/>
        </authorList>
    </citation>
    <scope>NUCLEOTIDE SEQUENCE</scope>
    <source>
        <tissue evidence="13">Shoot tip</tissue>
    </source>
</reference>
<keyword evidence="5" id="KW-0378">Hydrolase</keyword>
<dbReference type="GO" id="GO:0046872">
    <property type="term" value="F:metal ion binding"/>
    <property type="evidence" value="ECO:0007669"/>
    <property type="project" value="UniProtKB-KW"/>
</dbReference>
<reference evidence="13" key="1">
    <citation type="submission" date="2022-11" db="EMBL/GenBank/DDBJ databases">
        <authorList>
            <person name="Hyden B.L."/>
            <person name="Feng K."/>
            <person name="Yates T."/>
            <person name="Jawdy S."/>
            <person name="Smart L.B."/>
            <person name="Muchero W."/>
        </authorList>
    </citation>
    <scope>NUCLEOTIDE SEQUENCE</scope>
    <source>
        <tissue evidence="13">Shoot tip</tissue>
    </source>
</reference>